<evidence type="ECO:0000256" key="1">
    <source>
        <dbReference type="ARBA" id="ARBA00009003"/>
    </source>
</evidence>
<dbReference type="Proteomes" id="UP001648503">
    <property type="component" value="Unassembled WGS sequence"/>
</dbReference>
<organism evidence="5 6">
    <name type="scientific">Batrachochytrium salamandrivorans</name>
    <dbReference type="NCBI Taxonomy" id="1357716"/>
    <lineage>
        <taxon>Eukaryota</taxon>
        <taxon>Fungi</taxon>
        <taxon>Fungi incertae sedis</taxon>
        <taxon>Chytridiomycota</taxon>
        <taxon>Chytridiomycota incertae sedis</taxon>
        <taxon>Chytridiomycetes</taxon>
        <taxon>Rhizophydiales</taxon>
        <taxon>Rhizophydiales incertae sedis</taxon>
        <taxon>Batrachochytrium</taxon>
    </lineage>
</organism>
<evidence type="ECO:0000256" key="3">
    <source>
        <dbReference type="SAM" id="MobiDB-lite"/>
    </source>
</evidence>
<name>A0ABQ8EZ56_9FUNG</name>
<dbReference type="PANTHER" id="PTHR32385:SF23">
    <property type="entry name" value="NUCLEOTIDE-DIPHOSPHO-SUGAR TRANSFERASE"/>
    <property type="match status" value="1"/>
</dbReference>
<evidence type="ECO:0000256" key="2">
    <source>
        <dbReference type="ARBA" id="ARBA00022679"/>
    </source>
</evidence>
<sequence length="378" mass="43129">MSTLAESAAPGAPDHHDNNATEATTSTSTLATIYSWCTKVFTGRNPSIPNTPPEKNAFMTFMTLMLVSRGKTTISLLLVLLVLLYFVVFMYSSDSINPLLSTDHKLSTASTSALGSCSWQPKSIAKLVDTPYVRIPHIIHQSWKTNVLPLKFKKWQSSWIEHHPDWTYTLWTDDDNMRICKEHFPWMLERFNSFSKNINRADTARYMYMYMIGGFYADLDVDCLKPHTPIANKGGIVLPLMSRDYTFEHNIPNSWLGSVPGHPFWIFLLNKIKDRPLDQNIEASTGPIVLYHALREFELNHMDESMPTITYMPKELVIPYDWHNTEGLLDICSATKSTINTTRCRELVDPFNKAFTITYWSHSWGDGDGQISKPFSSP</sequence>
<proteinExistence type="inferred from homology"/>
<dbReference type="InterPro" id="IPR029044">
    <property type="entry name" value="Nucleotide-diphossugar_trans"/>
</dbReference>
<dbReference type="SUPFAM" id="SSF53448">
    <property type="entry name" value="Nucleotide-diphospho-sugar transferases"/>
    <property type="match status" value="1"/>
</dbReference>
<comment type="similarity">
    <text evidence="1">Belongs to the glycosyltransferase 32 family.</text>
</comment>
<feature type="transmembrane region" description="Helical" evidence="4">
    <location>
        <begin position="72"/>
        <end position="91"/>
    </location>
</feature>
<evidence type="ECO:0000256" key="4">
    <source>
        <dbReference type="SAM" id="Phobius"/>
    </source>
</evidence>
<protein>
    <recommendedName>
        <fullName evidence="7">Alpha 1,4-glycosyltransferase domain-containing protein</fullName>
    </recommendedName>
</protein>
<keyword evidence="4" id="KW-1133">Transmembrane helix</keyword>
<feature type="region of interest" description="Disordered" evidence="3">
    <location>
        <begin position="1"/>
        <end position="24"/>
    </location>
</feature>
<accession>A0ABQ8EZ56</accession>
<dbReference type="Gene3D" id="3.90.550.20">
    <property type="match status" value="1"/>
</dbReference>
<evidence type="ECO:0000313" key="6">
    <source>
        <dbReference type="Proteomes" id="UP001648503"/>
    </source>
</evidence>
<reference evidence="5 6" key="1">
    <citation type="submission" date="2021-02" db="EMBL/GenBank/DDBJ databases">
        <title>Variation within the Batrachochytrium salamandrivorans European outbreak.</title>
        <authorList>
            <person name="Kelly M."/>
            <person name="Pasmans F."/>
            <person name="Shea T.P."/>
            <person name="Munoz J.F."/>
            <person name="Carranza S."/>
            <person name="Cuomo C.A."/>
            <person name="Martel A."/>
        </authorList>
    </citation>
    <scope>NUCLEOTIDE SEQUENCE [LARGE SCALE GENOMIC DNA]</scope>
    <source>
        <strain evidence="5 6">AMFP18/2</strain>
    </source>
</reference>
<evidence type="ECO:0008006" key="7">
    <source>
        <dbReference type="Google" id="ProtNLM"/>
    </source>
</evidence>
<dbReference type="PANTHER" id="PTHR32385">
    <property type="entry name" value="MANNOSYL PHOSPHORYLINOSITOL CERAMIDE SYNTHASE"/>
    <property type="match status" value="1"/>
</dbReference>
<keyword evidence="6" id="KW-1185">Reference proteome</keyword>
<evidence type="ECO:0000313" key="5">
    <source>
        <dbReference type="EMBL" id="KAH6589202.1"/>
    </source>
</evidence>
<dbReference type="EMBL" id="JAFCIX010000470">
    <property type="protein sequence ID" value="KAH6589202.1"/>
    <property type="molecule type" value="Genomic_DNA"/>
</dbReference>
<comment type="caution">
    <text evidence="5">The sequence shown here is derived from an EMBL/GenBank/DDBJ whole genome shotgun (WGS) entry which is preliminary data.</text>
</comment>
<dbReference type="InterPro" id="IPR051706">
    <property type="entry name" value="Glycosyltransferase_domain"/>
</dbReference>
<dbReference type="InterPro" id="IPR007577">
    <property type="entry name" value="GlycoTrfase_DXD_sugar-bd_CS"/>
</dbReference>
<dbReference type="Pfam" id="PF04488">
    <property type="entry name" value="Gly_transf_sug"/>
    <property type="match status" value="1"/>
</dbReference>
<keyword evidence="4" id="KW-0812">Transmembrane</keyword>
<keyword evidence="4" id="KW-0472">Membrane</keyword>
<gene>
    <name evidence="5" type="ORF">BASA50_010180</name>
</gene>
<keyword evidence="2" id="KW-0808">Transferase</keyword>